<evidence type="ECO:0000256" key="10">
    <source>
        <dbReference type="ARBA" id="ARBA00023136"/>
    </source>
</evidence>
<proteinExistence type="predicted"/>
<evidence type="ECO:0000256" key="2">
    <source>
        <dbReference type="ARBA" id="ARBA00022475"/>
    </source>
</evidence>
<evidence type="ECO:0000256" key="6">
    <source>
        <dbReference type="ARBA" id="ARBA00022692"/>
    </source>
</evidence>
<feature type="transmembrane region" description="Helical" evidence="11">
    <location>
        <begin position="75"/>
        <end position="93"/>
    </location>
</feature>
<dbReference type="Pfam" id="PF00892">
    <property type="entry name" value="EamA"/>
    <property type="match status" value="1"/>
</dbReference>
<feature type="transmembrane region" description="Helical" evidence="11">
    <location>
        <begin position="126"/>
        <end position="143"/>
    </location>
</feature>
<feature type="transmembrane region" description="Helical" evidence="11">
    <location>
        <begin position="20"/>
        <end position="40"/>
    </location>
</feature>
<keyword evidence="5" id="KW-0441">Lipid A biosynthesis</keyword>
<evidence type="ECO:0000256" key="1">
    <source>
        <dbReference type="ARBA" id="ARBA00004651"/>
    </source>
</evidence>
<dbReference type="InterPro" id="IPR000390">
    <property type="entry name" value="Small_drug/metabolite_transptr"/>
</dbReference>
<evidence type="ECO:0000313" key="13">
    <source>
        <dbReference type="EMBL" id="HGB13957.1"/>
    </source>
</evidence>
<evidence type="ECO:0000256" key="11">
    <source>
        <dbReference type="SAM" id="Phobius"/>
    </source>
</evidence>
<evidence type="ECO:0000256" key="5">
    <source>
        <dbReference type="ARBA" id="ARBA00022556"/>
    </source>
</evidence>
<feature type="domain" description="EamA" evidence="12">
    <location>
        <begin position="72"/>
        <end position="143"/>
    </location>
</feature>
<organism evidence="13">
    <name type="scientific">Desulfobacca acetoxidans</name>
    <dbReference type="NCBI Taxonomy" id="60893"/>
    <lineage>
        <taxon>Bacteria</taxon>
        <taxon>Pseudomonadati</taxon>
        <taxon>Thermodesulfobacteriota</taxon>
        <taxon>Desulfobaccia</taxon>
        <taxon>Desulfobaccales</taxon>
        <taxon>Desulfobaccaceae</taxon>
        <taxon>Desulfobacca</taxon>
    </lineage>
</organism>
<protein>
    <submittedName>
        <fullName evidence="13">4-amino-4-deoxy-L-arabinose transferase</fullName>
    </submittedName>
</protein>
<keyword evidence="9" id="KW-0443">Lipid metabolism</keyword>
<dbReference type="GO" id="GO:0009245">
    <property type="term" value="P:lipid A biosynthetic process"/>
    <property type="evidence" value="ECO:0007669"/>
    <property type="project" value="UniProtKB-KW"/>
</dbReference>
<evidence type="ECO:0000256" key="4">
    <source>
        <dbReference type="ARBA" id="ARBA00022519"/>
    </source>
</evidence>
<gene>
    <name evidence="13" type="ORF">ENV62_01775</name>
</gene>
<dbReference type="InterPro" id="IPR000620">
    <property type="entry name" value="EamA_dom"/>
</dbReference>
<dbReference type="GO" id="GO:0016740">
    <property type="term" value="F:transferase activity"/>
    <property type="evidence" value="ECO:0007669"/>
    <property type="project" value="UniProtKB-KW"/>
</dbReference>
<dbReference type="PANTHER" id="PTHR30561">
    <property type="entry name" value="SMR FAMILY PROTON-DEPENDENT DRUG EFFLUX TRANSPORTER SUGE"/>
    <property type="match status" value="1"/>
</dbReference>
<keyword evidence="3" id="KW-0444">Lipid biosynthesis</keyword>
<dbReference type="EMBL" id="DTHB01000016">
    <property type="protein sequence ID" value="HGB13957.1"/>
    <property type="molecule type" value="Genomic_DNA"/>
</dbReference>
<comment type="subcellular location">
    <subcellularLocation>
        <location evidence="1">Cell membrane</location>
        <topology evidence="1">Multi-pass membrane protein</topology>
    </subcellularLocation>
</comment>
<dbReference type="GO" id="GO:0022857">
    <property type="term" value="F:transmembrane transporter activity"/>
    <property type="evidence" value="ECO:0007669"/>
    <property type="project" value="InterPro"/>
</dbReference>
<comment type="caution">
    <text evidence="13">The sequence shown here is derived from an EMBL/GenBank/DDBJ whole genome shotgun (WGS) entry which is preliminary data.</text>
</comment>
<keyword evidence="6 11" id="KW-0812">Transmembrane</keyword>
<sequence length="145" mass="15971">MVRWPLQGNPFFINKEQLKGTIVSYVILGLIFLDVLLNVAGQLSLKFGMSKMGNFALSAANLPAVFFKAAFNPYVLMGLFCYGLGFLVWLIVLAKAEVSYAYPMISLGYVLTALLAWQLFGENVTFIRMAGIVVTCLGVFIIARS</sequence>
<evidence type="ECO:0000256" key="7">
    <source>
        <dbReference type="ARBA" id="ARBA00022985"/>
    </source>
</evidence>
<feature type="transmembrane region" description="Helical" evidence="11">
    <location>
        <begin position="100"/>
        <end position="120"/>
    </location>
</feature>
<evidence type="ECO:0000256" key="9">
    <source>
        <dbReference type="ARBA" id="ARBA00023098"/>
    </source>
</evidence>
<dbReference type="SUPFAM" id="SSF103481">
    <property type="entry name" value="Multidrug resistance efflux transporter EmrE"/>
    <property type="match status" value="1"/>
</dbReference>
<keyword evidence="8 11" id="KW-1133">Transmembrane helix</keyword>
<reference evidence="13" key="1">
    <citation type="journal article" date="2020" name="mSystems">
        <title>Genome- and Community-Level Interaction Insights into Carbon Utilization and Element Cycling Functions of Hydrothermarchaeota in Hydrothermal Sediment.</title>
        <authorList>
            <person name="Zhou Z."/>
            <person name="Liu Y."/>
            <person name="Xu W."/>
            <person name="Pan J."/>
            <person name="Luo Z.H."/>
            <person name="Li M."/>
        </authorList>
    </citation>
    <scope>NUCLEOTIDE SEQUENCE [LARGE SCALE GENOMIC DNA]</scope>
    <source>
        <strain evidence="13">SpSt-776</strain>
    </source>
</reference>
<dbReference type="GO" id="GO:0009103">
    <property type="term" value="P:lipopolysaccharide biosynthetic process"/>
    <property type="evidence" value="ECO:0007669"/>
    <property type="project" value="UniProtKB-KW"/>
</dbReference>
<dbReference type="InterPro" id="IPR037185">
    <property type="entry name" value="EmrE-like"/>
</dbReference>
<keyword evidence="4" id="KW-0997">Cell inner membrane</keyword>
<keyword evidence="2" id="KW-1003">Cell membrane</keyword>
<evidence type="ECO:0000259" key="12">
    <source>
        <dbReference type="Pfam" id="PF00892"/>
    </source>
</evidence>
<keyword evidence="7" id="KW-0448">Lipopolysaccharide biosynthesis</keyword>
<keyword evidence="10 11" id="KW-0472">Membrane</keyword>
<evidence type="ECO:0000256" key="8">
    <source>
        <dbReference type="ARBA" id="ARBA00022989"/>
    </source>
</evidence>
<dbReference type="Gene3D" id="1.10.3730.20">
    <property type="match status" value="1"/>
</dbReference>
<dbReference type="PANTHER" id="PTHR30561:SF9">
    <property type="entry name" value="4-AMINO-4-DEOXY-L-ARABINOSE-PHOSPHOUNDECAPRENOL FLIPPASE SUBUNIT ARNF-RELATED"/>
    <property type="match status" value="1"/>
</dbReference>
<accession>A0A7C3WS53</accession>
<dbReference type="GO" id="GO:0005886">
    <property type="term" value="C:plasma membrane"/>
    <property type="evidence" value="ECO:0007669"/>
    <property type="project" value="UniProtKB-SubCell"/>
</dbReference>
<name>A0A7C3WS53_9BACT</name>
<dbReference type="AlphaFoldDB" id="A0A7C3WS53"/>
<evidence type="ECO:0000256" key="3">
    <source>
        <dbReference type="ARBA" id="ARBA00022516"/>
    </source>
</evidence>
<keyword evidence="13" id="KW-0808">Transferase</keyword>